<proteinExistence type="predicted"/>
<dbReference type="Pfam" id="PF13976">
    <property type="entry name" value="gag_pre-integrs"/>
    <property type="match status" value="1"/>
</dbReference>
<accession>A0A1S4DMQ1</accession>
<reference evidence="4" key="1">
    <citation type="submission" date="2025-08" db="UniProtKB">
        <authorList>
            <consortium name="RefSeq"/>
        </authorList>
    </citation>
    <scope>IDENTIFICATION</scope>
</reference>
<protein>
    <recommendedName>
        <fullName evidence="5">GAG-pre-integrase domain-containing protein</fullName>
    </recommendedName>
</protein>
<feature type="compositionally biased region" description="Polar residues" evidence="1">
    <location>
        <begin position="215"/>
        <end position="233"/>
    </location>
</feature>
<dbReference type="InterPro" id="IPR025724">
    <property type="entry name" value="GAG-pre-integrase_dom"/>
</dbReference>
<evidence type="ECO:0000256" key="1">
    <source>
        <dbReference type="SAM" id="MobiDB-lite"/>
    </source>
</evidence>
<evidence type="ECO:0000313" key="4">
    <source>
        <dbReference type="RefSeq" id="XP_016514693.1"/>
    </source>
</evidence>
<gene>
    <name evidence="4" type="primary">LOC107831444</name>
</gene>
<evidence type="ECO:0000259" key="2">
    <source>
        <dbReference type="Pfam" id="PF13976"/>
    </source>
</evidence>
<dbReference type="Pfam" id="PF22936">
    <property type="entry name" value="Pol_BBD"/>
    <property type="match status" value="1"/>
</dbReference>
<dbReference type="RefSeq" id="XP_016514693.1">
    <property type="nucleotide sequence ID" value="XM_016659207.1"/>
</dbReference>
<dbReference type="AlphaFoldDB" id="A0A1S4DMQ1"/>
<dbReference type="OrthoDB" id="1304528at2759"/>
<feature type="region of interest" description="Disordered" evidence="1">
    <location>
        <begin position="215"/>
        <end position="252"/>
    </location>
</feature>
<feature type="domain" description="GAG-pre-integrase" evidence="2">
    <location>
        <begin position="360"/>
        <end position="429"/>
    </location>
</feature>
<dbReference type="KEGG" id="nta:107831444"/>
<dbReference type="InterPro" id="IPR054722">
    <property type="entry name" value="PolX-like_BBD"/>
</dbReference>
<evidence type="ECO:0000259" key="3">
    <source>
        <dbReference type="Pfam" id="PF22936"/>
    </source>
</evidence>
<dbReference type="PANTHER" id="PTHR34676:SF28">
    <property type="entry name" value="ZINC FINGER, CCHC-TYPE, RIBONUCLEASE H-LIKE DOMAIN, GAG-PRE-INTEGRASE DOMAIN PROTEIN-RELATED"/>
    <property type="match status" value="1"/>
</dbReference>
<dbReference type="Gene3D" id="3.30.420.10">
    <property type="entry name" value="Ribonuclease H-like superfamily/Ribonuclease H"/>
    <property type="match status" value="1"/>
</dbReference>
<dbReference type="STRING" id="4097.A0A1S4DMQ1"/>
<dbReference type="GO" id="GO:0003676">
    <property type="term" value="F:nucleic acid binding"/>
    <property type="evidence" value="ECO:0007669"/>
    <property type="project" value="InterPro"/>
</dbReference>
<evidence type="ECO:0008006" key="5">
    <source>
        <dbReference type="Google" id="ProtNLM"/>
    </source>
</evidence>
<dbReference type="InterPro" id="IPR012337">
    <property type="entry name" value="RNaseH-like_sf"/>
</dbReference>
<feature type="compositionally biased region" description="Basic and acidic residues" evidence="1">
    <location>
        <begin position="234"/>
        <end position="252"/>
    </location>
</feature>
<name>A0A1S4DMQ1_TOBAC</name>
<sequence length="490" mass="56420">MEVVQFNVEAQNLIYNAISGEEYEKISSCDTTKEMWDKLKVGYEGTSKVKETQINMLVHDYELFRMKEGESIEEVFERSSKIIGDLKTFGKLYSSGDQEEKKKIVAFKDTTEGHENDIDDDPEALEEEIAMILWLLADEDASDDECTEDTENCFMARGETSKDILDLTLKESQKMLNELRRLNGENKVWELKLEVCEIDRDVLQDEVQEFQMQLNGMRKSTSHSSVKSNQETYKSTEKELARTESTRTPQKESQRKWYLDSVCSSHMTDDKNLLKEVTKINGGNVKFGDDTRGKIVDTGTVPISNNCDITKVHLVDRLNYNLLSIIQLCDLGYKVKFKKTRCVIENEAGKIILPGKRYGNIYILNGFENLDSHICLASISDDPWLWHKKLGHASMHLIEKLSKHDLVIGLPKLNFSRNHVCDACQIGKQTKNSFKTKDIVSTFKPLQLIHMDLFGPTRTTSIRGKRYAFVIVDYYPRFAWVIFLSHKDEH</sequence>
<dbReference type="PaxDb" id="4097-A0A1S4DMQ1"/>
<dbReference type="PANTHER" id="PTHR34676">
    <property type="entry name" value="DUF4219 DOMAIN-CONTAINING PROTEIN-RELATED"/>
    <property type="match status" value="1"/>
</dbReference>
<feature type="domain" description="Retrovirus-related Pol polyprotein from transposon TNT 1-94-like beta-barrel" evidence="3">
    <location>
        <begin position="257"/>
        <end position="333"/>
    </location>
</feature>
<dbReference type="InterPro" id="IPR036397">
    <property type="entry name" value="RNaseH_sf"/>
</dbReference>
<organism evidence="4">
    <name type="scientific">Nicotiana tabacum</name>
    <name type="common">Common tobacco</name>
    <dbReference type="NCBI Taxonomy" id="4097"/>
    <lineage>
        <taxon>Eukaryota</taxon>
        <taxon>Viridiplantae</taxon>
        <taxon>Streptophyta</taxon>
        <taxon>Embryophyta</taxon>
        <taxon>Tracheophyta</taxon>
        <taxon>Spermatophyta</taxon>
        <taxon>Magnoliopsida</taxon>
        <taxon>eudicotyledons</taxon>
        <taxon>Gunneridae</taxon>
        <taxon>Pentapetalae</taxon>
        <taxon>asterids</taxon>
        <taxon>lamiids</taxon>
        <taxon>Solanales</taxon>
        <taxon>Solanaceae</taxon>
        <taxon>Nicotianoideae</taxon>
        <taxon>Nicotianeae</taxon>
        <taxon>Nicotiana</taxon>
    </lineage>
</organism>
<dbReference type="SUPFAM" id="SSF53098">
    <property type="entry name" value="Ribonuclease H-like"/>
    <property type="match status" value="1"/>
</dbReference>
<dbReference type="Pfam" id="PF14223">
    <property type="entry name" value="Retrotran_gag_2"/>
    <property type="match status" value="1"/>
</dbReference>